<evidence type="ECO:0000259" key="1">
    <source>
        <dbReference type="SMART" id="SM00901"/>
    </source>
</evidence>
<reference evidence="3" key="1">
    <citation type="journal article" date="2019" name="Int. J. Syst. Evol. Microbiol.">
        <title>The Global Catalogue of Microorganisms (GCM) 10K type strain sequencing project: providing services to taxonomists for standard genome sequencing and annotation.</title>
        <authorList>
            <consortium name="The Broad Institute Genomics Platform"/>
            <consortium name="The Broad Institute Genome Sequencing Center for Infectious Disease"/>
            <person name="Wu L."/>
            <person name="Ma J."/>
        </authorList>
    </citation>
    <scope>NUCLEOTIDE SEQUENCE [LARGE SCALE GENOMIC DNA]</scope>
    <source>
        <strain evidence="3">KACC 12602</strain>
    </source>
</reference>
<sequence>MDIIEINSFLELVERVTKSYNCGHWVFRGVPDGQNHKLIPSVGRLKKFKEDYIDFRLNEEELLNKFKLRSFGQLKHHPNDNWEWLTLAQHHGLPTRLLDWTTSPLVAAFFSTKPEFEGDGELKECCLNGGAIYAIHFCEYIDTDDFPNPFEYKQHGFFYPPHISERVSGQSGLFSVQPDPTEEFQIGYEKQFELEIIEKIIFSQEVAKEIRQALYFLGIRQGNLFPDLDGFASDLKSQIVLADCHGRHNKWMPSFQNEAEFP</sequence>
<evidence type="ECO:0000313" key="3">
    <source>
        <dbReference type="Proteomes" id="UP001596161"/>
    </source>
</evidence>
<organism evidence="2 3">
    <name type="scientific">Adhaeribacter terreus</name>
    <dbReference type="NCBI Taxonomy" id="529703"/>
    <lineage>
        <taxon>Bacteria</taxon>
        <taxon>Pseudomonadati</taxon>
        <taxon>Bacteroidota</taxon>
        <taxon>Cytophagia</taxon>
        <taxon>Cytophagales</taxon>
        <taxon>Hymenobacteraceae</taxon>
        <taxon>Adhaeribacter</taxon>
    </lineage>
</organism>
<name>A0ABW0EFS1_9BACT</name>
<proteinExistence type="predicted"/>
<dbReference type="SMART" id="SM00901">
    <property type="entry name" value="FRG"/>
    <property type="match status" value="1"/>
</dbReference>
<comment type="caution">
    <text evidence="2">The sequence shown here is derived from an EMBL/GenBank/DDBJ whole genome shotgun (WGS) entry which is preliminary data.</text>
</comment>
<accession>A0ABW0EFS1</accession>
<dbReference type="InterPro" id="IPR014966">
    <property type="entry name" value="FRG-dom"/>
</dbReference>
<protein>
    <submittedName>
        <fullName evidence="2">FRG domain-containing protein</fullName>
    </submittedName>
</protein>
<feature type="domain" description="FRG" evidence="1">
    <location>
        <begin position="21"/>
        <end position="133"/>
    </location>
</feature>
<dbReference type="Proteomes" id="UP001596161">
    <property type="component" value="Unassembled WGS sequence"/>
</dbReference>
<evidence type="ECO:0000313" key="2">
    <source>
        <dbReference type="EMBL" id="MFC5272088.1"/>
    </source>
</evidence>
<gene>
    <name evidence="2" type="ORF">ACFPIB_15830</name>
</gene>
<dbReference type="RefSeq" id="WP_378018447.1">
    <property type="nucleotide sequence ID" value="NZ_JBHSKT010000011.1"/>
</dbReference>
<keyword evidence="3" id="KW-1185">Reference proteome</keyword>
<dbReference type="Pfam" id="PF08867">
    <property type="entry name" value="FRG"/>
    <property type="match status" value="1"/>
</dbReference>
<dbReference type="EMBL" id="JBHSKT010000011">
    <property type="protein sequence ID" value="MFC5272088.1"/>
    <property type="molecule type" value="Genomic_DNA"/>
</dbReference>